<comment type="caution">
    <text evidence="1">The sequence shown here is derived from an EMBL/GenBank/DDBJ whole genome shotgun (WGS) entry which is preliminary data.</text>
</comment>
<protein>
    <submittedName>
        <fullName evidence="1">Uncharacterized protein</fullName>
    </submittedName>
</protein>
<accession>A0AAV8RS51</accession>
<reference evidence="1 2" key="1">
    <citation type="submission" date="2022-12" db="EMBL/GenBank/DDBJ databases">
        <title>Chromosome-scale assembly of the Ensete ventricosum genome.</title>
        <authorList>
            <person name="Dussert Y."/>
            <person name="Stocks J."/>
            <person name="Wendawek A."/>
            <person name="Woldeyes F."/>
            <person name="Nichols R.A."/>
            <person name="Borrell J.S."/>
        </authorList>
    </citation>
    <scope>NUCLEOTIDE SEQUENCE [LARGE SCALE GENOMIC DNA]</scope>
    <source>
        <strain evidence="2">cv. Maze</strain>
        <tissue evidence="1">Seeds</tissue>
    </source>
</reference>
<dbReference type="EMBL" id="JAQQAF010000002">
    <property type="protein sequence ID" value="KAJ8505204.1"/>
    <property type="molecule type" value="Genomic_DNA"/>
</dbReference>
<proteinExistence type="predicted"/>
<evidence type="ECO:0000313" key="1">
    <source>
        <dbReference type="EMBL" id="KAJ8505204.1"/>
    </source>
</evidence>
<sequence>MQERKGNISCFVTAAALMENGMQLYGTPLGKGFCYQPHSVGHQPYILGSNRMICAVFRAVCLHSCGLYLYYAFCYQISSNY</sequence>
<name>A0AAV8RS51_ENSVE</name>
<dbReference type="Proteomes" id="UP001222027">
    <property type="component" value="Unassembled WGS sequence"/>
</dbReference>
<gene>
    <name evidence="1" type="ORF">OPV22_006090</name>
</gene>
<keyword evidence="2" id="KW-1185">Reference proteome</keyword>
<organism evidence="1 2">
    <name type="scientific">Ensete ventricosum</name>
    <name type="common">Abyssinian banana</name>
    <name type="synonym">Musa ensete</name>
    <dbReference type="NCBI Taxonomy" id="4639"/>
    <lineage>
        <taxon>Eukaryota</taxon>
        <taxon>Viridiplantae</taxon>
        <taxon>Streptophyta</taxon>
        <taxon>Embryophyta</taxon>
        <taxon>Tracheophyta</taxon>
        <taxon>Spermatophyta</taxon>
        <taxon>Magnoliopsida</taxon>
        <taxon>Liliopsida</taxon>
        <taxon>Zingiberales</taxon>
        <taxon>Musaceae</taxon>
        <taxon>Ensete</taxon>
    </lineage>
</organism>
<evidence type="ECO:0000313" key="2">
    <source>
        <dbReference type="Proteomes" id="UP001222027"/>
    </source>
</evidence>
<dbReference type="AlphaFoldDB" id="A0AAV8RS51"/>